<comment type="caution">
    <text evidence="1">The sequence shown here is derived from an EMBL/GenBank/DDBJ whole genome shotgun (WGS) entry which is preliminary data.</text>
</comment>
<dbReference type="EMBL" id="LBUT01000017">
    <property type="protein sequence ID" value="KKQ69385.1"/>
    <property type="molecule type" value="Genomic_DNA"/>
</dbReference>
<evidence type="ECO:0000313" key="1">
    <source>
        <dbReference type="EMBL" id="KKQ69385.1"/>
    </source>
</evidence>
<reference evidence="1 2" key="1">
    <citation type="journal article" date="2015" name="Nature">
        <title>rRNA introns, odd ribosomes, and small enigmatic genomes across a large radiation of phyla.</title>
        <authorList>
            <person name="Brown C.T."/>
            <person name="Hug L.A."/>
            <person name="Thomas B.C."/>
            <person name="Sharon I."/>
            <person name="Castelle C.J."/>
            <person name="Singh A."/>
            <person name="Wilkins M.J."/>
            <person name="Williams K.H."/>
            <person name="Banfield J.F."/>
        </authorList>
    </citation>
    <scope>NUCLEOTIDE SEQUENCE [LARGE SCALE GENOMIC DNA]</scope>
</reference>
<organism evidence="1 2">
    <name type="scientific">Candidatus Shapirobacteria bacterium GW2011_GWE2_38_30</name>
    <dbReference type="NCBI Taxonomy" id="1618490"/>
    <lineage>
        <taxon>Bacteria</taxon>
        <taxon>Candidatus Shapironibacteriota</taxon>
    </lineage>
</organism>
<gene>
    <name evidence="1" type="ORF">US90_C0017G0004</name>
</gene>
<dbReference type="STRING" id="1618490.US90_C0017G0004"/>
<dbReference type="AlphaFoldDB" id="A0A0G0K1N7"/>
<protein>
    <submittedName>
        <fullName evidence="1">Uncharacterized protein</fullName>
    </submittedName>
</protein>
<dbReference type="Proteomes" id="UP000034406">
    <property type="component" value="Unassembled WGS sequence"/>
</dbReference>
<accession>A0A0G0K1N7</accession>
<sequence>MIIGIKFPVETPKESMNAYFSYFVLVFPVGRQKIFFDRRMMMAKNSTKSKKDEKQEAAARERELQKLGRQFPQASKVQLENAVATGQLENLVGGSK</sequence>
<proteinExistence type="predicted"/>
<evidence type="ECO:0000313" key="2">
    <source>
        <dbReference type="Proteomes" id="UP000034406"/>
    </source>
</evidence>
<name>A0A0G0K1N7_9BACT</name>